<proteinExistence type="predicted"/>
<dbReference type="EMBL" id="WOFH01000002">
    <property type="protein sequence ID" value="MUN36138.1"/>
    <property type="molecule type" value="Genomic_DNA"/>
</dbReference>
<sequence>MNRPAPLDDLDRALYPFARVRNPGWNTLHVDHAVTGVGDTPNPVRPEYRVRADTGYSHTTILRPPTPREAITRRPHR</sequence>
<gene>
    <name evidence="2" type="ORF">GNZ18_05940</name>
</gene>
<dbReference type="AlphaFoldDB" id="A0A7K1KVD2"/>
<keyword evidence="3" id="KW-1185">Reference proteome</keyword>
<dbReference type="RefSeq" id="WP_156215103.1">
    <property type="nucleotide sequence ID" value="NZ_WOFH01000002.1"/>
</dbReference>
<evidence type="ECO:0000256" key="1">
    <source>
        <dbReference type="SAM" id="MobiDB-lite"/>
    </source>
</evidence>
<protein>
    <submittedName>
        <fullName evidence="2">Uncharacterized protein</fullName>
    </submittedName>
</protein>
<reference evidence="2 3" key="1">
    <citation type="submission" date="2019-11" db="EMBL/GenBank/DDBJ databases">
        <authorList>
            <person name="Cao P."/>
        </authorList>
    </citation>
    <scope>NUCLEOTIDE SEQUENCE [LARGE SCALE GENOMIC DNA]</scope>
    <source>
        <strain evidence="2 3">NEAU-AAG5</strain>
    </source>
</reference>
<dbReference type="Proteomes" id="UP000432015">
    <property type="component" value="Unassembled WGS sequence"/>
</dbReference>
<accession>A0A7K1KVD2</accession>
<organism evidence="2 3">
    <name type="scientific">Actinomadura litoris</name>
    <dbReference type="NCBI Taxonomy" id="2678616"/>
    <lineage>
        <taxon>Bacteria</taxon>
        <taxon>Bacillati</taxon>
        <taxon>Actinomycetota</taxon>
        <taxon>Actinomycetes</taxon>
        <taxon>Streptosporangiales</taxon>
        <taxon>Thermomonosporaceae</taxon>
        <taxon>Actinomadura</taxon>
    </lineage>
</organism>
<evidence type="ECO:0000313" key="2">
    <source>
        <dbReference type="EMBL" id="MUN36138.1"/>
    </source>
</evidence>
<feature type="region of interest" description="Disordered" evidence="1">
    <location>
        <begin position="58"/>
        <end position="77"/>
    </location>
</feature>
<comment type="caution">
    <text evidence="2">The sequence shown here is derived from an EMBL/GenBank/DDBJ whole genome shotgun (WGS) entry which is preliminary data.</text>
</comment>
<evidence type="ECO:0000313" key="3">
    <source>
        <dbReference type="Proteomes" id="UP000432015"/>
    </source>
</evidence>
<name>A0A7K1KVD2_9ACTN</name>